<feature type="domain" description="VanZ-like" evidence="2">
    <location>
        <begin position="30"/>
        <end position="107"/>
    </location>
</feature>
<reference evidence="3" key="1">
    <citation type="submission" date="2020-04" db="EMBL/GenBank/DDBJ databases">
        <title>Genome Sequencing for Pseudoaltermonas arctica.</title>
        <authorList>
            <person name="Elkins N.S."/>
        </authorList>
    </citation>
    <scope>NUCLEOTIDE SEQUENCE [LARGE SCALE GENOMIC DNA]</scope>
    <source>
        <strain evidence="3">NEC-BIFX-2020_0012</strain>
    </source>
</reference>
<dbReference type="Proteomes" id="UP000570493">
    <property type="component" value="Unassembled WGS sequence"/>
</dbReference>
<evidence type="ECO:0000313" key="4">
    <source>
        <dbReference type="Proteomes" id="UP000570493"/>
    </source>
</evidence>
<feature type="transmembrane region" description="Helical" evidence="1">
    <location>
        <begin position="87"/>
        <end position="108"/>
    </location>
</feature>
<organism evidence="3 4">
    <name type="scientific">Pseudoalteromonas arctica</name>
    <dbReference type="NCBI Taxonomy" id="394751"/>
    <lineage>
        <taxon>Bacteria</taxon>
        <taxon>Pseudomonadati</taxon>
        <taxon>Pseudomonadota</taxon>
        <taxon>Gammaproteobacteria</taxon>
        <taxon>Alteromonadales</taxon>
        <taxon>Pseudoalteromonadaceae</taxon>
        <taxon>Pseudoalteromonas</taxon>
    </lineage>
</organism>
<keyword evidence="4" id="KW-1185">Reference proteome</keyword>
<dbReference type="PANTHER" id="PTHR28008:SF1">
    <property type="entry name" value="DOMAIN PROTEIN, PUTATIVE (AFU_ORTHOLOGUE AFUA_3G10980)-RELATED"/>
    <property type="match status" value="1"/>
</dbReference>
<keyword evidence="1" id="KW-0472">Membrane</keyword>
<feature type="transmembrane region" description="Helical" evidence="1">
    <location>
        <begin position="38"/>
        <end position="56"/>
    </location>
</feature>
<dbReference type="AlphaFoldDB" id="A0A7Y0DT42"/>
<keyword evidence="1" id="KW-0812">Transmembrane</keyword>
<evidence type="ECO:0000256" key="1">
    <source>
        <dbReference type="SAM" id="Phobius"/>
    </source>
</evidence>
<protein>
    <submittedName>
        <fullName evidence="3">VanZ family protein</fullName>
    </submittedName>
</protein>
<dbReference type="NCBIfam" id="NF037970">
    <property type="entry name" value="vanZ_1"/>
    <property type="match status" value="1"/>
</dbReference>
<dbReference type="EMBL" id="JABBMT010000013">
    <property type="protein sequence ID" value="NMM41149.1"/>
    <property type="molecule type" value="Genomic_DNA"/>
</dbReference>
<dbReference type="InterPro" id="IPR006976">
    <property type="entry name" value="VanZ-like"/>
</dbReference>
<evidence type="ECO:0000259" key="2">
    <source>
        <dbReference type="Pfam" id="PF04892"/>
    </source>
</evidence>
<name>A0A7Y0DT42_9GAMM</name>
<dbReference type="PANTHER" id="PTHR28008">
    <property type="entry name" value="DOMAIN PROTEIN, PUTATIVE (AFU_ORTHOLOGUE AFUA_3G10980)-RELATED"/>
    <property type="match status" value="1"/>
</dbReference>
<evidence type="ECO:0000313" key="3">
    <source>
        <dbReference type="EMBL" id="NMM41149.1"/>
    </source>
</evidence>
<feature type="transmembrane region" description="Helical" evidence="1">
    <location>
        <begin position="61"/>
        <end position="81"/>
    </location>
</feature>
<dbReference type="RefSeq" id="WP_169020184.1">
    <property type="nucleotide sequence ID" value="NZ_JABBMT010000013.1"/>
</dbReference>
<accession>A0A7Y0DT42</accession>
<sequence length="117" mass="13233">MTRRVYQTLFLISILVFTFLFARDFRGVGVSSLPHLDKLVHFIIFFVLAAVMVRAFKLPIFVHLVLLAFYGVAIELMQSTIPYRSASVADVVADFSGAASFFLLFGIYSRFKKNQNG</sequence>
<comment type="caution">
    <text evidence="3">The sequence shown here is derived from an EMBL/GenBank/DDBJ whole genome shotgun (WGS) entry which is preliminary data.</text>
</comment>
<gene>
    <name evidence="3" type="primary">vanZ</name>
    <name evidence="3" type="ORF">HHO47_10015</name>
</gene>
<dbReference type="Pfam" id="PF04892">
    <property type="entry name" value="VanZ"/>
    <property type="match status" value="1"/>
</dbReference>
<proteinExistence type="predicted"/>
<keyword evidence="1" id="KW-1133">Transmembrane helix</keyword>